<proteinExistence type="predicted"/>
<organism evidence="1 2">
    <name type="scientific">Naganishia vaughanmartiniae</name>
    <dbReference type="NCBI Taxonomy" id="1424756"/>
    <lineage>
        <taxon>Eukaryota</taxon>
        <taxon>Fungi</taxon>
        <taxon>Dikarya</taxon>
        <taxon>Basidiomycota</taxon>
        <taxon>Agaricomycotina</taxon>
        <taxon>Tremellomycetes</taxon>
        <taxon>Filobasidiales</taxon>
        <taxon>Filobasidiaceae</taxon>
        <taxon>Naganishia</taxon>
    </lineage>
</organism>
<dbReference type="Proteomes" id="UP001243375">
    <property type="component" value="Unassembled WGS sequence"/>
</dbReference>
<reference evidence="1" key="1">
    <citation type="submission" date="2023-04" db="EMBL/GenBank/DDBJ databases">
        <title>Draft Genome sequencing of Naganishia species isolated from polar environments using Oxford Nanopore Technology.</title>
        <authorList>
            <person name="Leo P."/>
            <person name="Venkateswaran K."/>
        </authorList>
    </citation>
    <scope>NUCLEOTIDE SEQUENCE</scope>
    <source>
        <strain evidence="1">MNA-CCFEE 5425</strain>
    </source>
</reference>
<accession>A0ACC2X2K0</accession>
<dbReference type="EMBL" id="JASBWU010000013">
    <property type="protein sequence ID" value="KAJ9116987.1"/>
    <property type="molecule type" value="Genomic_DNA"/>
</dbReference>
<evidence type="ECO:0000313" key="2">
    <source>
        <dbReference type="Proteomes" id="UP001243375"/>
    </source>
</evidence>
<evidence type="ECO:0000313" key="1">
    <source>
        <dbReference type="EMBL" id="KAJ9116987.1"/>
    </source>
</evidence>
<sequence length="563" mass="60217">MRLSSAFVAIPAVLAFCGVAVAAPLEPRGADSCTTAGAMICNADLTQFALCNPPAAPVWQAVAPGTTCTPSGGAAGAGDAPVELPGQPPIEPALASEVVVIPTAPPAVPTPPVVAPAAPSDVKSPASTAPSVTPGNIPATPGVADQSTILSSNFGGAGSKPFYGSKAKGKKRKVAYWQLSDGVKAGESNYDYASLDGLTHLILFSITMNDTAPVLDLAVERVWPADVISKVRAQDTAVMAAFGGWAMDELYKSLANAEQAKALGVRIADFAIANELDGIDIDHEYVLSTQMAWWPELVHAIRARCVEKSVPDMIISMALPAVPANMYEKSTAPVVEQVLEAYKKSFFDKLGDSIDFYNLMTYDMLNRYDKGKETKHQASLPGTLATIEYYEGEGIPKEKMNSGTPVYPKWFPMSTQCAAPKGKGNLGCRLDAEVTEDNSGANRFRSEFVWIDPKRSADPEHPTYKDNNEKSITSMDALINKKDGTVGAPNEETYDPVARADTLYDAETQLFWTWQGPHAIAETCKGVIDSGIGGQMIFAVGMDTTDLPHWDAWMNCVREWKQT</sequence>
<keyword evidence="2" id="KW-1185">Reference proteome</keyword>
<protein>
    <submittedName>
        <fullName evidence="1">Uncharacterized protein</fullName>
    </submittedName>
</protein>
<name>A0ACC2X2K0_9TREE</name>
<comment type="caution">
    <text evidence="1">The sequence shown here is derived from an EMBL/GenBank/DDBJ whole genome shotgun (WGS) entry which is preliminary data.</text>
</comment>
<gene>
    <name evidence="1" type="ORF">QFC22_004645</name>
</gene>